<dbReference type="Pfam" id="PF08241">
    <property type="entry name" value="Methyltransf_11"/>
    <property type="match status" value="1"/>
</dbReference>
<dbReference type="PANTHER" id="PTHR44068">
    <property type="entry name" value="ZGC:194242"/>
    <property type="match status" value="1"/>
</dbReference>
<keyword evidence="3" id="KW-0489">Methyltransferase</keyword>
<dbReference type="Gene3D" id="3.40.50.150">
    <property type="entry name" value="Vaccinia Virus protein VP39"/>
    <property type="match status" value="1"/>
</dbReference>
<gene>
    <name evidence="3" type="ORF">ACERLL_12370</name>
</gene>
<dbReference type="RefSeq" id="WP_373656402.1">
    <property type="nucleotide sequence ID" value="NZ_JBGUAW010000008.1"/>
</dbReference>
<accession>A0ABV4TYI8</accession>
<dbReference type="GO" id="GO:0032259">
    <property type="term" value="P:methylation"/>
    <property type="evidence" value="ECO:0007669"/>
    <property type="project" value="UniProtKB-KW"/>
</dbReference>
<dbReference type="GO" id="GO:0008168">
    <property type="term" value="F:methyltransferase activity"/>
    <property type="evidence" value="ECO:0007669"/>
    <property type="project" value="UniProtKB-KW"/>
</dbReference>
<reference evidence="3 4" key="1">
    <citation type="submission" date="2024-08" db="EMBL/GenBank/DDBJ databases">
        <title>Whole-genome sequencing of halo(alkali)philic microorganisms from hypersaline lakes.</title>
        <authorList>
            <person name="Sorokin D.Y."/>
            <person name="Merkel A.Y."/>
            <person name="Messina E."/>
            <person name="Yakimov M."/>
        </authorList>
    </citation>
    <scope>NUCLEOTIDE SEQUENCE [LARGE SCALE GENOMIC DNA]</scope>
    <source>
        <strain evidence="3 4">Cl-TMA</strain>
    </source>
</reference>
<protein>
    <submittedName>
        <fullName evidence="3">Class I SAM-dependent methyltransferase</fullName>
        <ecNumber evidence="3">2.1.1.-</ecNumber>
    </submittedName>
</protein>
<feature type="domain" description="Methyltransferase type 11" evidence="2">
    <location>
        <begin position="68"/>
        <end position="165"/>
    </location>
</feature>
<proteinExistence type="predicted"/>
<name>A0ABV4TYI8_9GAMM</name>
<evidence type="ECO:0000313" key="3">
    <source>
        <dbReference type="EMBL" id="MFA9461618.1"/>
    </source>
</evidence>
<dbReference type="CDD" id="cd02440">
    <property type="entry name" value="AdoMet_MTases"/>
    <property type="match status" value="1"/>
</dbReference>
<dbReference type="InterPro" id="IPR013216">
    <property type="entry name" value="Methyltransf_11"/>
</dbReference>
<dbReference type="Proteomes" id="UP001575181">
    <property type="component" value="Unassembled WGS sequence"/>
</dbReference>
<dbReference type="PANTHER" id="PTHR44068:SF11">
    <property type="entry name" value="GERANYL DIPHOSPHATE 2-C-METHYLTRANSFERASE"/>
    <property type="match status" value="1"/>
</dbReference>
<keyword evidence="1 3" id="KW-0808">Transferase</keyword>
<comment type="caution">
    <text evidence="3">The sequence shown here is derived from an EMBL/GenBank/DDBJ whole genome shotgun (WGS) entry which is preliminary data.</text>
</comment>
<organism evidence="3 4">
    <name type="scientific">Thiohalorhabdus methylotrophus</name>
    <dbReference type="NCBI Taxonomy" id="3242694"/>
    <lineage>
        <taxon>Bacteria</taxon>
        <taxon>Pseudomonadati</taxon>
        <taxon>Pseudomonadota</taxon>
        <taxon>Gammaproteobacteria</taxon>
        <taxon>Thiohalorhabdales</taxon>
        <taxon>Thiohalorhabdaceae</taxon>
        <taxon>Thiohalorhabdus</taxon>
    </lineage>
</organism>
<dbReference type="EMBL" id="JBGUAW010000008">
    <property type="protein sequence ID" value="MFA9461618.1"/>
    <property type="molecule type" value="Genomic_DNA"/>
</dbReference>
<dbReference type="EC" id="2.1.1.-" evidence="3"/>
<evidence type="ECO:0000259" key="2">
    <source>
        <dbReference type="Pfam" id="PF08241"/>
    </source>
</evidence>
<evidence type="ECO:0000313" key="4">
    <source>
        <dbReference type="Proteomes" id="UP001575181"/>
    </source>
</evidence>
<sequence length="273" mass="30088">MSQTTVESHYTRGDLESALFQALEAAGLDPAHLHPDDLAPVDEFHIRGAEATREMIHLAGFSAEDHVLDVGSGIGGPSRQLARQCGCRVTGLDLTSEYCALARTLAERVGLAKRVEYRQGDAQAMPFEDNAFDGVWTQHMSMNVADKDSLYGEIRRVLRPGGRLAMYEIVAGRGGTVHFPVPWARSPEISHLTTAENLEVDLRARGLEVRYWNDATSPAAAFFSAMLDRVRENGPPPLGLHILLGPDMREMAANMLRNLEEDRIRVVQVVMEG</sequence>
<dbReference type="InterPro" id="IPR029063">
    <property type="entry name" value="SAM-dependent_MTases_sf"/>
</dbReference>
<keyword evidence="4" id="KW-1185">Reference proteome</keyword>
<dbReference type="SUPFAM" id="SSF53335">
    <property type="entry name" value="S-adenosyl-L-methionine-dependent methyltransferases"/>
    <property type="match status" value="1"/>
</dbReference>
<evidence type="ECO:0000256" key="1">
    <source>
        <dbReference type="ARBA" id="ARBA00022679"/>
    </source>
</evidence>
<dbReference type="InterPro" id="IPR050447">
    <property type="entry name" value="Erg6_SMT_methyltransf"/>
</dbReference>